<protein>
    <submittedName>
        <fullName evidence="1">Uncharacterized protein</fullName>
    </submittedName>
</protein>
<dbReference type="AlphaFoldDB" id="K1R5W6"/>
<proteinExistence type="predicted"/>
<gene>
    <name evidence="1" type="ORF">CGI_10005927</name>
</gene>
<sequence>MLATLFNMRTWQVRWVVESANDRLKRWRYLDRTVPNTQIPYVGDYDRIISAICIKYTPPLSSGDTEEDIAFAAKMVYLSRQPNELRNWIETEGIDRRTFIWTKLDASGVTPEFPQLSEEEIREITLGTYQVKMARCYTNEYINEDGNYEIHVNEDVENVVSARIQSRHVSAKKYYCWIKYGEGVAQAWYCKCKAGSRMVGCCAHITSVVWYLSYARHQDTPVHGVQDWAVHLEDAARVIDETDREESGTEE</sequence>
<name>K1R5W6_MAGGI</name>
<organism evidence="1">
    <name type="scientific">Magallana gigas</name>
    <name type="common">Pacific oyster</name>
    <name type="synonym">Crassostrea gigas</name>
    <dbReference type="NCBI Taxonomy" id="29159"/>
    <lineage>
        <taxon>Eukaryota</taxon>
        <taxon>Metazoa</taxon>
        <taxon>Spiralia</taxon>
        <taxon>Lophotrochozoa</taxon>
        <taxon>Mollusca</taxon>
        <taxon>Bivalvia</taxon>
        <taxon>Autobranchia</taxon>
        <taxon>Pteriomorphia</taxon>
        <taxon>Ostreida</taxon>
        <taxon>Ostreoidea</taxon>
        <taxon>Ostreidae</taxon>
        <taxon>Magallana</taxon>
    </lineage>
</organism>
<dbReference type="InParanoid" id="K1R5W6"/>
<reference evidence="1" key="1">
    <citation type="journal article" date="2012" name="Nature">
        <title>The oyster genome reveals stress adaptation and complexity of shell formation.</title>
        <authorList>
            <person name="Zhang G."/>
            <person name="Fang X."/>
            <person name="Guo X."/>
            <person name="Li L."/>
            <person name="Luo R."/>
            <person name="Xu F."/>
            <person name="Yang P."/>
            <person name="Zhang L."/>
            <person name="Wang X."/>
            <person name="Qi H."/>
            <person name="Xiong Z."/>
            <person name="Que H."/>
            <person name="Xie Y."/>
            <person name="Holland P.W."/>
            <person name="Paps J."/>
            <person name="Zhu Y."/>
            <person name="Wu F."/>
            <person name="Chen Y."/>
            <person name="Wang J."/>
            <person name="Peng C."/>
            <person name="Meng J."/>
            <person name="Yang L."/>
            <person name="Liu J."/>
            <person name="Wen B."/>
            <person name="Zhang N."/>
            <person name="Huang Z."/>
            <person name="Zhu Q."/>
            <person name="Feng Y."/>
            <person name="Mount A."/>
            <person name="Hedgecock D."/>
            <person name="Xu Z."/>
            <person name="Liu Y."/>
            <person name="Domazet-Loso T."/>
            <person name="Du Y."/>
            <person name="Sun X."/>
            <person name="Zhang S."/>
            <person name="Liu B."/>
            <person name="Cheng P."/>
            <person name="Jiang X."/>
            <person name="Li J."/>
            <person name="Fan D."/>
            <person name="Wang W."/>
            <person name="Fu W."/>
            <person name="Wang T."/>
            <person name="Wang B."/>
            <person name="Zhang J."/>
            <person name="Peng Z."/>
            <person name="Li Y."/>
            <person name="Li N."/>
            <person name="Wang J."/>
            <person name="Chen M."/>
            <person name="He Y."/>
            <person name="Tan F."/>
            <person name="Song X."/>
            <person name="Zheng Q."/>
            <person name="Huang R."/>
            <person name="Yang H."/>
            <person name="Du X."/>
            <person name="Chen L."/>
            <person name="Yang M."/>
            <person name="Gaffney P.M."/>
            <person name="Wang S."/>
            <person name="Luo L."/>
            <person name="She Z."/>
            <person name="Ming Y."/>
            <person name="Huang W."/>
            <person name="Zhang S."/>
            <person name="Huang B."/>
            <person name="Zhang Y."/>
            <person name="Qu T."/>
            <person name="Ni P."/>
            <person name="Miao G."/>
            <person name="Wang J."/>
            <person name="Wang Q."/>
            <person name="Steinberg C.E."/>
            <person name="Wang H."/>
            <person name="Li N."/>
            <person name="Qian L."/>
            <person name="Zhang G."/>
            <person name="Li Y."/>
            <person name="Yang H."/>
            <person name="Liu X."/>
            <person name="Wang J."/>
            <person name="Yin Y."/>
            <person name="Wang J."/>
        </authorList>
    </citation>
    <scope>NUCLEOTIDE SEQUENCE [LARGE SCALE GENOMIC DNA]</scope>
    <source>
        <strain evidence="1">05x7-T-G4-1.051#20</strain>
    </source>
</reference>
<dbReference type="HOGENOM" id="CLU_079996_0_0_1"/>
<accession>K1R5W6</accession>
<evidence type="ECO:0000313" key="1">
    <source>
        <dbReference type="EMBL" id="EKC29376.1"/>
    </source>
</evidence>
<dbReference type="EMBL" id="JH818962">
    <property type="protein sequence ID" value="EKC29376.1"/>
    <property type="molecule type" value="Genomic_DNA"/>
</dbReference>